<reference evidence="1 2" key="2">
    <citation type="journal article" date="2022" name="Mol. Ecol. Resour.">
        <title>The genomes of chicory, endive, great burdock and yacon provide insights into Asteraceae paleo-polyploidization history and plant inulin production.</title>
        <authorList>
            <person name="Fan W."/>
            <person name="Wang S."/>
            <person name="Wang H."/>
            <person name="Wang A."/>
            <person name="Jiang F."/>
            <person name="Liu H."/>
            <person name="Zhao H."/>
            <person name="Xu D."/>
            <person name="Zhang Y."/>
        </authorList>
    </citation>
    <scope>NUCLEOTIDE SEQUENCE [LARGE SCALE GENOMIC DNA]</scope>
    <source>
        <strain evidence="2">cv. Punajuju</strain>
        <tissue evidence="1">Leaves</tissue>
    </source>
</reference>
<comment type="caution">
    <text evidence="1">The sequence shown here is derived from an EMBL/GenBank/DDBJ whole genome shotgun (WGS) entry which is preliminary data.</text>
</comment>
<proteinExistence type="predicted"/>
<dbReference type="EMBL" id="CM042010">
    <property type="protein sequence ID" value="KAI3779343.1"/>
    <property type="molecule type" value="Genomic_DNA"/>
</dbReference>
<dbReference type="Proteomes" id="UP001055811">
    <property type="component" value="Linkage Group LG02"/>
</dbReference>
<sequence>MFLSVVQNFTWYVHIILSDATDYKKQCLRLSSELPGLVVFLTSSTDINLEKYKVYWQDAFRFEYDKAGLSRIIVLISTINCPGKCWSRDCNIFFRNGYFLAGFP</sequence>
<evidence type="ECO:0000313" key="1">
    <source>
        <dbReference type="EMBL" id="KAI3779343.1"/>
    </source>
</evidence>
<protein>
    <submittedName>
        <fullName evidence="1">Uncharacterized protein</fullName>
    </submittedName>
</protein>
<reference evidence="2" key="1">
    <citation type="journal article" date="2022" name="Mol. Ecol. Resour.">
        <title>The genomes of chicory, endive, great burdock and yacon provide insights into Asteraceae palaeo-polyploidization history and plant inulin production.</title>
        <authorList>
            <person name="Fan W."/>
            <person name="Wang S."/>
            <person name="Wang H."/>
            <person name="Wang A."/>
            <person name="Jiang F."/>
            <person name="Liu H."/>
            <person name="Zhao H."/>
            <person name="Xu D."/>
            <person name="Zhang Y."/>
        </authorList>
    </citation>
    <scope>NUCLEOTIDE SEQUENCE [LARGE SCALE GENOMIC DNA]</scope>
    <source>
        <strain evidence="2">cv. Punajuju</strain>
    </source>
</reference>
<keyword evidence="2" id="KW-1185">Reference proteome</keyword>
<accession>A0ACB9G8E7</accession>
<name>A0ACB9G8E7_CICIN</name>
<gene>
    <name evidence="1" type="ORF">L2E82_09046</name>
</gene>
<organism evidence="1 2">
    <name type="scientific">Cichorium intybus</name>
    <name type="common">Chicory</name>
    <dbReference type="NCBI Taxonomy" id="13427"/>
    <lineage>
        <taxon>Eukaryota</taxon>
        <taxon>Viridiplantae</taxon>
        <taxon>Streptophyta</taxon>
        <taxon>Embryophyta</taxon>
        <taxon>Tracheophyta</taxon>
        <taxon>Spermatophyta</taxon>
        <taxon>Magnoliopsida</taxon>
        <taxon>eudicotyledons</taxon>
        <taxon>Gunneridae</taxon>
        <taxon>Pentapetalae</taxon>
        <taxon>asterids</taxon>
        <taxon>campanulids</taxon>
        <taxon>Asterales</taxon>
        <taxon>Asteraceae</taxon>
        <taxon>Cichorioideae</taxon>
        <taxon>Cichorieae</taxon>
        <taxon>Cichoriinae</taxon>
        <taxon>Cichorium</taxon>
    </lineage>
</organism>
<evidence type="ECO:0000313" key="2">
    <source>
        <dbReference type="Proteomes" id="UP001055811"/>
    </source>
</evidence>